<dbReference type="Pfam" id="PF01138">
    <property type="entry name" value="RNase_PH"/>
    <property type="match status" value="2"/>
</dbReference>
<dbReference type="Proteomes" id="UP000228781">
    <property type="component" value="Unassembled WGS sequence"/>
</dbReference>
<evidence type="ECO:0000256" key="4">
    <source>
        <dbReference type="ARBA" id="ARBA00022884"/>
    </source>
</evidence>
<dbReference type="SUPFAM" id="SSF54791">
    <property type="entry name" value="Eukaryotic type KH-domain (KH-domain type I)"/>
    <property type="match status" value="1"/>
</dbReference>
<dbReference type="Gene3D" id="3.30.1370.10">
    <property type="entry name" value="K Homology domain, type 1"/>
    <property type="match status" value="1"/>
</dbReference>
<feature type="binding site" evidence="5">
    <location>
        <position position="488"/>
    </location>
    <ligand>
        <name>Mg(2+)</name>
        <dbReference type="ChEBI" id="CHEBI:18420"/>
    </ligand>
</feature>
<dbReference type="SUPFAM" id="SSF54211">
    <property type="entry name" value="Ribosomal protein S5 domain 2-like"/>
    <property type="match status" value="2"/>
</dbReference>
<dbReference type="PROSITE" id="PS50084">
    <property type="entry name" value="KH_TYPE_1"/>
    <property type="match status" value="1"/>
</dbReference>
<evidence type="ECO:0000256" key="3">
    <source>
        <dbReference type="ARBA" id="ARBA00022695"/>
    </source>
</evidence>
<dbReference type="InterPro" id="IPR027408">
    <property type="entry name" value="PNPase/RNase_PH_dom_sf"/>
</dbReference>
<dbReference type="GO" id="GO:0006396">
    <property type="term" value="P:RNA processing"/>
    <property type="evidence" value="ECO:0007669"/>
    <property type="project" value="InterPro"/>
</dbReference>
<evidence type="ECO:0000259" key="7">
    <source>
        <dbReference type="PROSITE" id="PS50126"/>
    </source>
</evidence>
<reference evidence="9" key="1">
    <citation type="submission" date="2017-09" db="EMBL/GenBank/DDBJ databases">
        <title>Depth-based differentiation of microbial function through sediment-hosted aquifers and enrichment of novel symbionts in the deep terrestrial subsurface.</title>
        <authorList>
            <person name="Probst A.J."/>
            <person name="Ladd B."/>
            <person name="Jarett J.K."/>
            <person name="Geller-Mcgrath D.E."/>
            <person name="Sieber C.M.K."/>
            <person name="Emerson J.B."/>
            <person name="Anantharaman K."/>
            <person name="Thomas B.C."/>
            <person name="Malmstrom R."/>
            <person name="Stieglmeier M."/>
            <person name="Klingl A."/>
            <person name="Woyke T."/>
            <person name="Ryan C.M."/>
            <person name="Banfield J.F."/>
        </authorList>
    </citation>
    <scope>NUCLEOTIDE SEQUENCE [LARGE SCALE GENOMIC DNA]</scope>
</reference>
<comment type="cofactor">
    <cofactor evidence="5">
        <name>Mg(2+)</name>
        <dbReference type="ChEBI" id="CHEBI:18420"/>
    </cofactor>
</comment>
<evidence type="ECO:0000313" key="9">
    <source>
        <dbReference type="Proteomes" id="UP000228781"/>
    </source>
</evidence>
<dbReference type="InterPro" id="IPR012340">
    <property type="entry name" value="NA-bd_OB-fold"/>
</dbReference>
<dbReference type="InterPro" id="IPR001247">
    <property type="entry name" value="ExoRNase_PH_dom1"/>
</dbReference>
<sequence length="730" mass="79565">MNKVIKKEIEFAGRNLSLEYGEVAYQANGAVLARHGETVVLATATASEPREESGFFPLVVDYIERLYAGGRIKASRFVKREGKPSDEAVVVGRMIDRVLRPLFPKELKKEVQVVITVLSVDLENDPGLLGMIGASAALVCSDIPWNGPAAAVRVGWNPQDDGASFIINPTESELTFSDLDLIVAGTKEATVMVEGGAKEVPEETILEAVEFGQKEMQPVVQIITDLAQEVAIKKMEIEKDPEAEKLIADVKKFALKKVKEIAACASPKEEMRESLEELKEDLFKEYEGTYTKVKMSIALSELVGEAVRELIIKDGKRPDRRKMDEVRPVTARVGVLPRTHGSALFQRGETQVLTIATLGSTSLEQLIEGPTGEETKRYIHHYYFPPFSTGETGRIGAPNRREIGHSALAERALLPMIPSEEKFPYAIRLVSEVLSSNGSTSMAATCGSTLSLMDAGVPIKAPVSGVALGLFKEGKTVRFLTDITGLEDQCGDMDLKVAGTEKGITALQMDIKTKGLTQEMMTEALGQARKSRLTILKMMLKVIGKPKEALSKYAPKVATLKIPVDKIGGVIGPGGKVIKGIIEKTGTAIDVKDDGTVNISSIEEEKVREAKRIIEDLTREIKVGEVLEGEVKKLTDFGAFVEILPGREGLVHISELSQGFVNKVSDVVKVGDKIRVKVIGINEEGKINLSKKALEGDGKREEGGGERRGPLGYRTPDWRKSLPAGRRGRR</sequence>
<accession>A0A2M8EK36</accession>
<dbReference type="SUPFAM" id="SSF50249">
    <property type="entry name" value="Nucleic acid-binding proteins"/>
    <property type="match status" value="1"/>
</dbReference>
<dbReference type="Gene3D" id="3.30.230.70">
    <property type="entry name" value="GHMP Kinase, N-terminal domain"/>
    <property type="match status" value="2"/>
</dbReference>
<keyword evidence="2 5" id="KW-0808">Transferase</keyword>
<dbReference type="GO" id="GO:0005829">
    <property type="term" value="C:cytosol"/>
    <property type="evidence" value="ECO:0007669"/>
    <property type="project" value="TreeGrafter"/>
</dbReference>
<dbReference type="Pfam" id="PF00575">
    <property type="entry name" value="S1"/>
    <property type="match status" value="1"/>
</dbReference>
<comment type="subcellular location">
    <subcellularLocation>
        <location evidence="5">Cytoplasm</location>
    </subcellularLocation>
</comment>
<evidence type="ECO:0000313" key="8">
    <source>
        <dbReference type="EMBL" id="PJC23111.1"/>
    </source>
</evidence>
<comment type="similarity">
    <text evidence="1 5">Belongs to the polyribonucleotide nucleotidyltransferase family.</text>
</comment>
<gene>
    <name evidence="5" type="primary">pnp</name>
    <name evidence="8" type="ORF">CO059_00690</name>
</gene>
<protein>
    <recommendedName>
        <fullName evidence="5">Polyribonucleotide nucleotidyltransferase</fullName>
        <ecNumber evidence="5">2.7.7.8</ecNumber>
    </recommendedName>
    <alternativeName>
        <fullName evidence="5">Polynucleotide phosphorylase</fullName>
        <shortName evidence="5">PNPase</shortName>
    </alternativeName>
</protein>
<feature type="compositionally biased region" description="Basic and acidic residues" evidence="6">
    <location>
        <begin position="692"/>
        <end position="709"/>
    </location>
</feature>
<dbReference type="FunFam" id="2.40.50.140:FF:000189">
    <property type="entry name" value="Polyribonucleotide nucleotidyltransferase, putative"/>
    <property type="match status" value="1"/>
</dbReference>
<dbReference type="InterPro" id="IPR020568">
    <property type="entry name" value="Ribosomal_Su5_D2-typ_SF"/>
</dbReference>
<dbReference type="PANTHER" id="PTHR11252">
    <property type="entry name" value="POLYRIBONUCLEOTIDE NUCLEOTIDYLTRANSFERASE"/>
    <property type="match status" value="1"/>
</dbReference>
<keyword evidence="5" id="KW-0479">Metal-binding</keyword>
<dbReference type="GO" id="GO:0006402">
    <property type="term" value="P:mRNA catabolic process"/>
    <property type="evidence" value="ECO:0007669"/>
    <property type="project" value="UniProtKB-UniRule"/>
</dbReference>
<dbReference type="InterPro" id="IPR004088">
    <property type="entry name" value="KH_dom_type_1"/>
</dbReference>
<dbReference type="GO" id="GO:0004654">
    <property type="term" value="F:polyribonucleotide nucleotidyltransferase activity"/>
    <property type="evidence" value="ECO:0007669"/>
    <property type="project" value="UniProtKB-UniRule"/>
</dbReference>
<feature type="binding site" evidence="5">
    <location>
        <position position="494"/>
    </location>
    <ligand>
        <name>Mg(2+)</name>
        <dbReference type="ChEBI" id="CHEBI:18420"/>
    </ligand>
</feature>
<evidence type="ECO:0000256" key="1">
    <source>
        <dbReference type="ARBA" id="ARBA00007404"/>
    </source>
</evidence>
<dbReference type="CDD" id="cd02393">
    <property type="entry name" value="KH-I_PNPase"/>
    <property type="match status" value="1"/>
</dbReference>
<dbReference type="FunFam" id="3.30.1370.10:FF:000001">
    <property type="entry name" value="Polyribonucleotide nucleotidyltransferase"/>
    <property type="match status" value="1"/>
</dbReference>
<dbReference type="Pfam" id="PF03725">
    <property type="entry name" value="RNase_PH_C"/>
    <property type="match status" value="2"/>
</dbReference>
<dbReference type="EC" id="2.7.7.8" evidence="5"/>
<comment type="catalytic activity">
    <reaction evidence="5">
        <text>RNA(n+1) + phosphate = RNA(n) + a ribonucleoside 5'-diphosphate</text>
        <dbReference type="Rhea" id="RHEA:22096"/>
        <dbReference type="Rhea" id="RHEA-COMP:14527"/>
        <dbReference type="Rhea" id="RHEA-COMP:17342"/>
        <dbReference type="ChEBI" id="CHEBI:43474"/>
        <dbReference type="ChEBI" id="CHEBI:57930"/>
        <dbReference type="ChEBI" id="CHEBI:140395"/>
        <dbReference type="EC" id="2.7.7.8"/>
    </reaction>
</comment>
<dbReference type="InterPro" id="IPR012162">
    <property type="entry name" value="PNPase"/>
</dbReference>
<evidence type="ECO:0000256" key="2">
    <source>
        <dbReference type="ARBA" id="ARBA00022679"/>
    </source>
</evidence>
<dbReference type="SUPFAM" id="SSF46915">
    <property type="entry name" value="Polynucleotide phosphorylase/guanosine pentaphosphate synthase (PNPase/GPSI), domain 3"/>
    <property type="match status" value="1"/>
</dbReference>
<evidence type="ECO:0000256" key="5">
    <source>
        <dbReference type="HAMAP-Rule" id="MF_01595"/>
    </source>
</evidence>
<dbReference type="HAMAP" id="MF_01595">
    <property type="entry name" value="PNPase"/>
    <property type="match status" value="1"/>
</dbReference>
<feature type="domain" description="S1 motif" evidence="7">
    <location>
        <begin position="624"/>
        <end position="692"/>
    </location>
</feature>
<dbReference type="GO" id="GO:0003723">
    <property type="term" value="F:RNA binding"/>
    <property type="evidence" value="ECO:0007669"/>
    <property type="project" value="UniProtKB-UniRule"/>
</dbReference>
<keyword evidence="3 5" id="KW-0548">Nucleotidyltransferase</keyword>
<evidence type="ECO:0000256" key="6">
    <source>
        <dbReference type="SAM" id="MobiDB-lite"/>
    </source>
</evidence>
<dbReference type="CDD" id="cd04472">
    <property type="entry name" value="S1_PNPase"/>
    <property type="match status" value="1"/>
</dbReference>
<feature type="region of interest" description="Disordered" evidence="6">
    <location>
        <begin position="692"/>
        <end position="730"/>
    </location>
</feature>
<name>A0A2M8EK36_UNCKA</name>
<dbReference type="GO" id="GO:0000287">
    <property type="term" value="F:magnesium ion binding"/>
    <property type="evidence" value="ECO:0007669"/>
    <property type="project" value="UniProtKB-UniRule"/>
</dbReference>
<dbReference type="InterPro" id="IPR036456">
    <property type="entry name" value="PNPase_PH_RNA-bd_sf"/>
</dbReference>
<dbReference type="PANTHER" id="PTHR11252:SF0">
    <property type="entry name" value="POLYRIBONUCLEOTIDE NUCLEOTIDYLTRANSFERASE 1, MITOCHONDRIAL"/>
    <property type="match status" value="1"/>
</dbReference>
<comment type="function">
    <text evidence="5">Involved in mRNA degradation. Catalyzes the phosphorolysis of single-stranded polyribonucleotides processively in the 3'- to 5'-direction.</text>
</comment>
<dbReference type="Pfam" id="PF00013">
    <property type="entry name" value="KH_1"/>
    <property type="match status" value="1"/>
</dbReference>
<keyword evidence="5" id="KW-0963">Cytoplasm</keyword>
<comment type="caution">
    <text evidence="8">The sequence shown here is derived from an EMBL/GenBank/DDBJ whole genome shotgun (WGS) entry which is preliminary data.</text>
</comment>
<dbReference type="PROSITE" id="PS50126">
    <property type="entry name" value="S1"/>
    <property type="match status" value="1"/>
</dbReference>
<dbReference type="NCBIfam" id="TIGR03591">
    <property type="entry name" value="polynuc_phos"/>
    <property type="match status" value="1"/>
</dbReference>
<dbReference type="SMART" id="SM00322">
    <property type="entry name" value="KH"/>
    <property type="match status" value="1"/>
</dbReference>
<dbReference type="PIRSF" id="PIRSF005499">
    <property type="entry name" value="PNPase"/>
    <property type="match status" value="1"/>
</dbReference>
<dbReference type="AlphaFoldDB" id="A0A2M8EK36"/>
<dbReference type="Gene3D" id="2.40.50.140">
    <property type="entry name" value="Nucleic acid-binding proteins"/>
    <property type="match status" value="1"/>
</dbReference>
<dbReference type="CDD" id="cd11363">
    <property type="entry name" value="RNase_PH_PNPase_1"/>
    <property type="match status" value="1"/>
</dbReference>
<dbReference type="SMART" id="SM00316">
    <property type="entry name" value="S1"/>
    <property type="match status" value="1"/>
</dbReference>
<dbReference type="SUPFAM" id="SSF55666">
    <property type="entry name" value="Ribonuclease PH domain 2-like"/>
    <property type="match status" value="2"/>
</dbReference>
<keyword evidence="4 5" id="KW-0694">RNA-binding</keyword>
<proteinExistence type="inferred from homology"/>
<dbReference type="InterPro" id="IPR015847">
    <property type="entry name" value="ExoRNase_PH_dom2"/>
</dbReference>
<dbReference type="EMBL" id="PFSK01000010">
    <property type="protein sequence ID" value="PJC23111.1"/>
    <property type="molecule type" value="Genomic_DNA"/>
</dbReference>
<dbReference type="NCBIfam" id="NF008805">
    <property type="entry name" value="PRK11824.1"/>
    <property type="match status" value="1"/>
</dbReference>
<dbReference type="InterPro" id="IPR036345">
    <property type="entry name" value="ExoRNase_PH_dom2_sf"/>
</dbReference>
<dbReference type="InterPro" id="IPR004087">
    <property type="entry name" value="KH_dom"/>
</dbReference>
<dbReference type="InterPro" id="IPR003029">
    <property type="entry name" value="S1_domain"/>
</dbReference>
<dbReference type="GO" id="GO:0000175">
    <property type="term" value="F:3'-5'-RNA exonuclease activity"/>
    <property type="evidence" value="ECO:0007669"/>
    <property type="project" value="TreeGrafter"/>
</dbReference>
<organism evidence="8 9">
    <name type="scientific">candidate division WWE3 bacterium CG_4_9_14_0_2_um_filter_48_10</name>
    <dbReference type="NCBI Taxonomy" id="1975078"/>
    <lineage>
        <taxon>Bacteria</taxon>
        <taxon>Katanobacteria</taxon>
    </lineage>
</organism>
<dbReference type="FunFam" id="3.30.230.70:FF:000001">
    <property type="entry name" value="Polyribonucleotide nucleotidyltransferase"/>
    <property type="match status" value="1"/>
</dbReference>
<keyword evidence="5" id="KW-0460">Magnesium</keyword>
<dbReference type="InterPro" id="IPR036612">
    <property type="entry name" value="KH_dom_type_1_sf"/>
</dbReference>
<dbReference type="CDD" id="cd11364">
    <property type="entry name" value="RNase_PH_PNPase_2"/>
    <property type="match status" value="1"/>
</dbReference>